<dbReference type="Pfam" id="PF00144">
    <property type="entry name" value="Beta-lactamase"/>
    <property type="match status" value="1"/>
</dbReference>
<dbReference type="SUPFAM" id="SSF56601">
    <property type="entry name" value="beta-lactamase/transpeptidase-like"/>
    <property type="match status" value="1"/>
</dbReference>
<dbReference type="STRING" id="1817758.A2150_03135"/>
<reference evidence="4 5" key="1">
    <citation type="journal article" date="2016" name="Nat. Commun.">
        <title>Thousands of microbial genomes shed light on interconnected biogeochemical processes in an aquifer system.</title>
        <authorList>
            <person name="Anantharaman K."/>
            <person name="Brown C.T."/>
            <person name="Hug L.A."/>
            <person name="Sharon I."/>
            <person name="Castelle C.J."/>
            <person name="Probst A.J."/>
            <person name="Thomas B.C."/>
            <person name="Singh A."/>
            <person name="Wilkins M.J."/>
            <person name="Karaoz U."/>
            <person name="Brodie E.L."/>
            <person name="Williams K.H."/>
            <person name="Hubbard S.S."/>
            <person name="Banfield J.F."/>
        </authorList>
    </citation>
    <scope>NUCLEOTIDE SEQUENCE [LARGE SCALE GENOMIC DNA]</scope>
</reference>
<proteinExistence type="predicted"/>
<dbReference type="PANTHER" id="PTHR46825:SF11">
    <property type="entry name" value="PENICILLIN-BINDING PROTEIN 4"/>
    <property type="match status" value="1"/>
</dbReference>
<dbReference type="GO" id="GO:0016020">
    <property type="term" value="C:membrane"/>
    <property type="evidence" value="ECO:0007669"/>
    <property type="project" value="UniProtKB-SubCell"/>
</dbReference>
<evidence type="ECO:0000313" key="5">
    <source>
        <dbReference type="Proteomes" id="UP000177925"/>
    </source>
</evidence>
<organism evidence="4 5">
    <name type="scientific">Candidatus Muproteobacteria bacterium RBG_16_64_11</name>
    <dbReference type="NCBI Taxonomy" id="1817758"/>
    <lineage>
        <taxon>Bacteria</taxon>
        <taxon>Pseudomonadati</taxon>
        <taxon>Pseudomonadota</taxon>
        <taxon>Candidatus Muproteobacteria</taxon>
    </lineage>
</organism>
<comment type="subcellular location">
    <subcellularLocation>
        <location evidence="1">Membrane</location>
    </subcellularLocation>
</comment>
<name>A0A1F6TII0_9PROT</name>
<dbReference type="AlphaFoldDB" id="A0A1F6TII0"/>
<sequence>MNVETVYLQEIQGVRVVDKPNKATLDDYFHIGSCSKSVLAVISAKLIDQNKITWQTRFFDVFPELKANANAAYSDISLEDLFLSEAGIKAYTNAETDPFPDYEPSVSDKRLEFVKYLIAQPPSSEKKDGKFQHLYSNASYTMASAMLERVSGLSYEDLARRTLTDDLGMSVHIGWPNSIGVDQPWGHMIAKDKVEPFPPDHDYKLPYLITPAGDLSLTLRDYAKYTQLHLRGLKGNDNYISSNAYRHIHFGHAGFSLGVVNGVLGGKRYSGFDGSAGTFFCRSIIV</sequence>
<dbReference type="Gene3D" id="3.40.710.10">
    <property type="entry name" value="DD-peptidase/beta-lactamase superfamily"/>
    <property type="match status" value="1"/>
</dbReference>
<dbReference type="Proteomes" id="UP000177925">
    <property type="component" value="Unassembled WGS sequence"/>
</dbReference>
<keyword evidence="2" id="KW-0472">Membrane</keyword>
<evidence type="ECO:0000256" key="1">
    <source>
        <dbReference type="ARBA" id="ARBA00004370"/>
    </source>
</evidence>
<evidence type="ECO:0000259" key="3">
    <source>
        <dbReference type="Pfam" id="PF00144"/>
    </source>
</evidence>
<evidence type="ECO:0000256" key="2">
    <source>
        <dbReference type="ARBA" id="ARBA00023136"/>
    </source>
</evidence>
<feature type="non-terminal residue" evidence="4">
    <location>
        <position position="286"/>
    </location>
</feature>
<protein>
    <recommendedName>
        <fullName evidence="3">Beta-lactamase-related domain-containing protein</fullName>
    </recommendedName>
</protein>
<feature type="domain" description="Beta-lactamase-related" evidence="3">
    <location>
        <begin position="12"/>
        <end position="280"/>
    </location>
</feature>
<dbReference type="InterPro" id="IPR001466">
    <property type="entry name" value="Beta-lactam-related"/>
</dbReference>
<dbReference type="InterPro" id="IPR050491">
    <property type="entry name" value="AmpC-like"/>
</dbReference>
<dbReference type="PANTHER" id="PTHR46825">
    <property type="entry name" value="D-ALANYL-D-ALANINE-CARBOXYPEPTIDASE/ENDOPEPTIDASE AMPH"/>
    <property type="match status" value="1"/>
</dbReference>
<comment type="caution">
    <text evidence="4">The sequence shown here is derived from an EMBL/GenBank/DDBJ whole genome shotgun (WGS) entry which is preliminary data.</text>
</comment>
<dbReference type="InterPro" id="IPR012338">
    <property type="entry name" value="Beta-lactam/transpept-like"/>
</dbReference>
<evidence type="ECO:0000313" key="4">
    <source>
        <dbReference type="EMBL" id="OGI44875.1"/>
    </source>
</evidence>
<dbReference type="EMBL" id="MFSS01000008">
    <property type="protein sequence ID" value="OGI44875.1"/>
    <property type="molecule type" value="Genomic_DNA"/>
</dbReference>
<gene>
    <name evidence="4" type="ORF">A2150_03135</name>
</gene>
<accession>A0A1F6TII0</accession>